<accession>A0A158K794</accession>
<evidence type="ECO:0000256" key="6">
    <source>
        <dbReference type="RuleBase" id="RU365089"/>
    </source>
</evidence>
<proteinExistence type="inferred from homology"/>
<dbReference type="Pfam" id="PF00872">
    <property type="entry name" value="Transposase_mut"/>
    <property type="match status" value="1"/>
</dbReference>
<dbReference type="AlphaFoldDB" id="A0A158K794"/>
<comment type="function">
    <text evidence="1 6">Required for the transposition of the insertion element.</text>
</comment>
<sequence>MATLPEREVVTAIGPVTVQVPKVRDRSGSGVKFNSNIVLPYIRKSPRVSAALPWLYLRGVSTGDMSEALSVLLGEEAKGLSPNVVSRLKAQWAEEHALWNQRDLSNSRWVYWWADGIHTGLRSDDSDGQCLLVIIGVKPDGTKERAAIGDGFRESKDAWCELLLD</sequence>
<keyword evidence="6" id="KW-0814">Transposable element</keyword>
<keyword evidence="4 6" id="KW-0238">DNA-binding</keyword>
<comment type="caution">
    <text evidence="7">The sequence shown here is derived from an EMBL/GenBank/DDBJ whole genome shotgun (WGS) entry which is preliminary data.</text>
</comment>
<evidence type="ECO:0000256" key="5">
    <source>
        <dbReference type="ARBA" id="ARBA00023172"/>
    </source>
</evidence>
<dbReference type="STRING" id="326475.AWB66_05527"/>
<dbReference type="Proteomes" id="UP000054717">
    <property type="component" value="Unassembled WGS sequence"/>
</dbReference>
<protein>
    <recommendedName>
        <fullName evidence="6">Mutator family transposase</fullName>
    </recommendedName>
</protein>
<evidence type="ECO:0000256" key="2">
    <source>
        <dbReference type="ARBA" id="ARBA00010961"/>
    </source>
</evidence>
<dbReference type="GO" id="GO:0006313">
    <property type="term" value="P:DNA transposition"/>
    <property type="evidence" value="ECO:0007669"/>
    <property type="project" value="UniProtKB-UniRule"/>
</dbReference>
<keyword evidence="5 6" id="KW-0233">DNA recombination</keyword>
<evidence type="ECO:0000313" key="8">
    <source>
        <dbReference type="Proteomes" id="UP000054717"/>
    </source>
</evidence>
<reference evidence="7" key="1">
    <citation type="submission" date="2016-01" db="EMBL/GenBank/DDBJ databases">
        <authorList>
            <person name="Peeters Charlotte."/>
        </authorList>
    </citation>
    <scope>NUCLEOTIDE SEQUENCE</scope>
    <source>
        <strain evidence="7">LMG 22936</strain>
    </source>
</reference>
<dbReference type="GO" id="GO:0003677">
    <property type="term" value="F:DNA binding"/>
    <property type="evidence" value="ECO:0007669"/>
    <property type="project" value="UniProtKB-UniRule"/>
</dbReference>
<dbReference type="EMBL" id="FCNZ02000032">
    <property type="protein sequence ID" value="SAL76976.1"/>
    <property type="molecule type" value="Genomic_DNA"/>
</dbReference>
<keyword evidence="3 6" id="KW-0815">Transposition</keyword>
<organism evidence="7 8">
    <name type="scientific">Caballeronia telluris</name>
    <dbReference type="NCBI Taxonomy" id="326475"/>
    <lineage>
        <taxon>Bacteria</taxon>
        <taxon>Pseudomonadati</taxon>
        <taxon>Pseudomonadota</taxon>
        <taxon>Betaproteobacteria</taxon>
        <taxon>Burkholderiales</taxon>
        <taxon>Burkholderiaceae</taxon>
        <taxon>Caballeronia</taxon>
    </lineage>
</organism>
<gene>
    <name evidence="7" type="ORF">AWB66_05527</name>
</gene>
<evidence type="ECO:0000256" key="3">
    <source>
        <dbReference type="ARBA" id="ARBA00022578"/>
    </source>
</evidence>
<evidence type="ECO:0000256" key="1">
    <source>
        <dbReference type="ARBA" id="ARBA00002190"/>
    </source>
</evidence>
<comment type="similarity">
    <text evidence="2 6">Belongs to the transposase mutator family.</text>
</comment>
<dbReference type="GO" id="GO:0004803">
    <property type="term" value="F:transposase activity"/>
    <property type="evidence" value="ECO:0007669"/>
    <property type="project" value="UniProtKB-UniRule"/>
</dbReference>
<keyword evidence="8" id="KW-1185">Reference proteome</keyword>
<dbReference type="PANTHER" id="PTHR33217:SF9">
    <property type="entry name" value="MUTATOR FAMILY TRANSPOSASE"/>
    <property type="match status" value="1"/>
</dbReference>
<name>A0A158K794_9BURK</name>
<dbReference type="InterPro" id="IPR001207">
    <property type="entry name" value="Transposase_mutator"/>
</dbReference>
<evidence type="ECO:0000256" key="4">
    <source>
        <dbReference type="ARBA" id="ARBA00023125"/>
    </source>
</evidence>
<evidence type="ECO:0000313" key="7">
    <source>
        <dbReference type="EMBL" id="SAL76976.1"/>
    </source>
</evidence>
<dbReference type="PANTHER" id="PTHR33217">
    <property type="entry name" value="TRANSPOSASE FOR INSERTION SEQUENCE ELEMENT IS1081"/>
    <property type="match status" value="1"/>
</dbReference>